<feature type="non-terminal residue" evidence="1">
    <location>
        <position position="1"/>
    </location>
</feature>
<dbReference type="AlphaFoldDB" id="A0A392VYA5"/>
<organism evidence="1 2">
    <name type="scientific">Trifolium medium</name>
    <dbReference type="NCBI Taxonomy" id="97028"/>
    <lineage>
        <taxon>Eukaryota</taxon>
        <taxon>Viridiplantae</taxon>
        <taxon>Streptophyta</taxon>
        <taxon>Embryophyta</taxon>
        <taxon>Tracheophyta</taxon>
        <taxon>Spermatophyta</taxon>
        <taxon>Magnoliopsida</taxon>
        <taxon>eudicotyledons</taxon>
        <taxon>Gunneridae</taxon>
        <taxon>Pentapetalae</taxon>
        <taxon>rosids</taxon>
        <taxon>fabids</taxon>
        <taxon>Fabales</taxon>
        <taxon>Fabaceae</taxon>
        <taxon>Papilionoideae</taxon>
        <taxon>50 kb inversion clade</taxon>
        <taxon>NPAAA clade</taxon>
        <taxon>Hologalegina</taxon>
        <taxon>IRL clade</taxon>
        <taxon>Trifolieae</taxon>
        <taxon>Trifolium</taxon>
    </lineage>
</organism>
<dbReference type="EMBL" id="LXQA011302006">
    <property type="protein sequence ID" value="MCI92469.1"/>
    <property type="molecule type" value="Genomic_DNA"/>
</dbReference>
<sequence>DTKQCWSFGGRETWGREVDCRNYNRKR</sequence>
<accession>A0A392VYA5</accession>
<name>A0A392VYA5_9FABA</name>
<reference evidence="1 2" key="1">
    <citation type="journal article" date="2018" name="Front. Plant Sci.">
        <title>Red Clover (Trifolium pratense) and Zigzag Clover (T. medium) - A Picture of Genomic Similarities and Differences.</title>
        <authorList>
            <person name="Dluhosova J."/>
            <person name="Istvanek J."/>
            <person name="Nedelnik J."/>
            <person name="Repkova J."/>
        </authorList>
    </citation>
    <scope>NUCLEOTIDE SEQUENCE [LARGE SCALE GENOMIC DNA]</scope>
    <source>
        <strain evidence="2">cv. 10/8</strain>
        <tissue evidence="1">Leaf</tissue>
    </source>
</reference>
<keyword evidence="2" id="KW-1185">Reference proteome</keyword>
<evidence type="ECO:0000313" key="2">
    <source>
        <dbReference type="Proteomes" id="UP000265520"/>
    </source>
</evidence>
<protein>
    <submittedName>
        <fullName evidence="1">Uncharacterized protein</fullName>
    </submittedName>
</protein>
<dbReference type="Proteomes" id="UP000265520">
    <property type="component" value="Unassembled WGS sequence"/>
</dbReference>
<comment type="caution">
    <text evidence="1">The sequence shown here is derived from an EMBL/GenBank/DDBJ whole genome shotgun (WGS) entry which is preliminary data.</text>
</comment>
<evidence type="ECO:0000313" key="1">
    <source>
        <dbReference type="EMBL" id="MCI92469.1"/>
    </source>
</evidence>
<proteinExistence type="predicted"/>